<dbReference type="Proteomes" id="UP000224877">
    <property type="component" value="Segment"/>
</dbReference>
<sequence>MKNFKKYNDMDEFLTRRLIKSINEKSFGKSELFIKWARLLRVIKIQQKIVRNQGKLKYFSHQRDFNIENKLYLKKLQRTLSLFLNGKSTIGDNCIISNDDLYLLERKARSIKVISEFGFAFKDFFSSKRLADNKTSFDVCKFVQSKLVLIKIDFHTELRPVQVTFDDKKIVAEYTFGSGEIIKVVNIEYDNKLLKISNIKFTDKNKIYINGKYTTK</sequence>
<keyword evidence="2" id="KW-1185">Reference proteome</keyword>
<protein>
    <submittedName>
        <fullName evidence="1">Uncharacterized protein</fullName>
    </submittedName>
</protein>
<name>A0A1B4XWM7_9CAUD</name>
<organism evidence="1 2">
    <name type="scientific">Tenacibaculum phage pT24</name>
    <dbReference type="NCBI Taxonomy" id="1880590"/>
    <lineage>
        <taxon>Viruses</taxon>
        <taxon>Duplodnaviria</taxon>
        <taxon>Heunggongvirae</taxon>
        <taxon>Uroviricota</taxon>
        <taxon>Caudoviricetes</taxon>
        <taxon>Kungbxnavirus</taxon>
        <taxon>Kungbxnavirus pT24</taxon>
    </lineage>
</organism>
<evidence type="ECO:0000313" key="2">
    <source>
        <dbReference type="Proteomes" id="UP000224877"/>
    </source>
</evidence>
<proteinExistence type="predicted"/>
<evidence type="ECO:0000313" key="1">
    <source>
        <dbReference type="EMBL" id="BAV39212.1"/>
    </source>
</evidence>
<dbReference type="EMBL" id="LC168164">
    <property type="protein sequence ID" value="BAV39212.1"/>
    <property type="molecule type" value="Genomic_DNA"/>
</dbReference>
<accession>A0A1B4XWM7</accession>
<gene>
    <name evidence="1" type="ORF">BPT24_087</name>
</gene>
<reference evidence="1 2" key="1">
    <citation type="submission" date="2016-07" db="EMBL/GenBank/DDBJ databases">
        <title>Characterization of three bacteriophages infecting bacteria isolated from shrimp culture pond water.</title>
        <authorList>
            <person name="Khoa H.V."/>
        </authorList>
    </citation>
    <scope>NUCLEOTIDE SEQUENCE [LARGE SCALE GENOMIC DNA]</scope>
</reference>